<dbReference type="InterPro" id="IPR003115">
    <property type="entry name" value="ParB_N"/>
</dbReference>
<gene>
    <name evidence="6" type="ORF">COW88_01590</name>
</gene>
<comment type="caution">
    <text evidence="6">The sequence shown here is derived from an EMBL/GenBank/DDBJ whole genome shotgun (WGS) entry which is preliminary data.</text>
</comment>
<feature type="domain" description="ParB-like N-terminal" evidence="5">
    <location>
        <begin position="19"/>
        <end position="119"/>
    </location>
</feature>
<dbReference type="SUPFAM" id="SSF110849">
    <property type="entry name" value="ParB/Sulfiredoxin"/>
    <property type="match status" value="1"/>
</dbReference>
<dbReference type="InterPro" id="IPR050336">
    <property type="entry name" value="Chromosome_partition/occlusion"/>
</dbReference>
<dbReference type="PANTHER" id="PTHR33375:SF1">
    <property type="entry name" value="CHROMOSOME-PARTITIONING PROTEIN PARB-RELATED"/>
    <property type="match status" value="1"/>
</dbReference>
<dbReference type="InterPro" id="IPR036086">
    <property type="entry name" value="ParB/Sulfiredoxin_sf"/>
</dbReference>
<dbReference type="InterPro" id="IPR057240">
    <property type="entry name" value="ParB_dimer_C"/>
</dbReference>
<protein>
    <recommendedName>
        <fullName evidence="5">ParB-like N-terminal domain-containing protein</fullName>
    </recommendedName>
</protein>
<dbReference type="EMBL" id="PCTL01000017">
    <property type="protein sequence ID" value="PIP73563.1"/>
    <property type="molecule type" value="Genomic_DNA"/>
</dbReference>
<dbReference type="NCBIfam" id="TIGR00180">
    <property type="entry name" value="parB_part"/>
    <property type="match status" value="1"/>
</dbReference>
<dbReference type="SUPFAM" id="SSF109709">
    <property type="entry name" value="KorB DNA-binding domain-like"/>
    <property type="match status" value="1"/>
</dbReference>
<evidence type="ECO:0000256" key="1">
    <source>
        <dbReference type="ARBA" id="ARBA00006295"/>
    </source>
</evidence>
<dbReference type="Pfam" id="PF17762">
    <property type="entry name" value="HTH_ParB"/>
    <property type="match status" value="1"/>
</dbReference>
<dbReference type="SMART" id="SM00470">
    <property type="entry name" value="ParB"/>
    <property type="match status" value="1"/>
</dbReference>
<dbReference type="Gene3D" id="1.10.10.2830">
    <property type="match status" value="1"/>
</dbReference>
<evidence type="ECO:0000313" key="6">
    <source>
        <dbReference type="EMBL" id="PIP73563.1"/>
    </source>
</evidence>
<feature type="compositionally biased region" description="Basic and acidic residues" evidence="4">
    <location>
        <begin position="317"/>
        <end position="329"/>
    </location>
</feature>
<dbReference type="FunFam" id="1.10.10.2830:FF:000001">
    <property type="entry name" value="Chromosome partitioning protein ParB"/>
    <property type="match status" value="1"/>
</dbReference>
<dbReference type="Pfam" id="PF23552">
    <property type="entry name" value="ParB_C"/>
    <property type="match status" value="1"/>
</dbReference>
<name>A0A2H0CUG1_9BACT</name>
<dbReference type="InterPro" id="IPR004437">
    <property type="entry name" value="ParB/RepB/Spo0J"/>
</dbReference>
<dbReference type="PANTHER" id="PTHR33375">
    <property type="entry name" value="CHROMOSOME-PARTITIONING PROTEIN PARB-RELATED"/>
    <property type="match status" value="1"/>
</dbReference>
<evidence type="ECO:0000256" key="2">
    <source>
        <dbReference type="ARBA" id="ARBA00022829"/>
    </source>
</evidence>
<dbReference type="Pfam" id="PF02195">
    <property type="entry name" value="ParB_N"/>
    <property type="match status" value="1"/>
</dbReference>
<comment type="similarity">
    <text evidence="1">Belongs to the ParB family.</text>
</comment>
<dbReference type="GO" id="GO:0005694">
    <property type="term" value="C:chromosome"/>
    <property type="evidence" value="ECO:0007669"/>
    <property type="project" value="TreeGrafter"/>
</dbReference>
<feature type="region of interest" description="Disordered" evidence="4">
    <location>
        <begin position="297"/>
        <end position="343"/>
    </location>
</feature>
<dbReference type="CDD" id="cd16393">
    <property type="entry name" value="SPO0J_N"/>
    <property type="match status" value="1"/>
</dbReference>
<keyword evidence="2" id="KW-0159">Chromosome partition</keyword>
<dbReference type="AlphaFoldDB" id="A0A2H0CUG1"/>
<dbReference type="Proteomes" id="UP000230638">
    <property type="component" value="Unassembled WGS sequence"/>
</dbReference>
<evidence type="ECO:0000259" key="5">
    <source>
        <dbReference type="SMART" id="SM00470"/>
    </source>
</evidence>
<dbReference type="FunFam" id="3.90.1530.30:FF:000001">
    <property type="entry name" value="Chromosome partitioning protein ParB"/>
    <property type="match status" value="1"/>
</dbReference>
<accession>A0A2H0CUG1</accession>
<evidence type="ECO:0000256" key="4">
    <source>
        <dbReference type="SAM" id="MobiDB-lite"/>
    </source>
</evidence>
<evidence type="ECO:0000313" key="7">
    <source>
        <dbReference type="Proteomes" id="UP000230638"/>
    </source>
</evidence>
<reference evidence="6 7" key="1">
    <citation type="submission" date="2017-09" db="EMBL/GenBank/DDBJ databases">
        <title>Depth-based differentiation of microbial function through sediment-hosted aquifers and enrichment of novel symbionts in the deep terrestrial subsurface.</title>
        <authorList>
            <person name="Probst A.J."/>
            <person name="Ladd B."/>
            <person name="Jarett J.K."/>
            <person name="Geller-Mcgrath D.E."/>
            <person name="Sieber C.M."/>
            <person name="Emerson J.B."/>
            <person name="Anantharaman K."/>
            <person name="Thomas B.C."/>
            <person name="Malmstrom R."/>
            <person name="Stieglmeier M."/>
            <person name="Klingl A."/>
            <person name="Woyke T."/>
            <person name="Ryan C.M."/>
            <person name="Banfield J.F."/>
        </authorList>
    </citation>
    <scope>NUCLEOTIDE SEQUENCE [LARGE SCALE GENOMIC DNA]</scope>
    <source>
        <strain evidence="6">CG22_combo_CG10-13_8_21_14_all_47_15</strain>
    </source>
</reference>
<evidence type="ECO:0000256" key="3">
    <source>
        <dbReference type="ARBA" id="ARBA00023125"/>
    </source>
</evidence>
<organism evidence="6 7">
    <name type="scientific">Candidatus Lloydbacteria bacterium CG22_combo_CG10-13_8_21_14_all_47_15</name>
    <dbReference type="NCBI Taxonomy" id="1974635"/>
    <lineage>
        <taxon>Bacteria</taxon>
        <taxon>Candidatus Lloydiibacteriota</taxon>
    </lineage>
</organism>
<dbReference type="Gene3D" id="3.90.1530.30">
    <property type="match status" value="1"/>
</dbReference>
<proteinExistence type="inferred from homology"/>
<dbReference type="InterPro" id="IPR041468">
    <property type="entry name" value="HTH_ParB/Spo0J"/>
</dbReference>
<keyword evidence="3" id="KW-0238">DNA-binding</keyword>
<dbReference type="GO" id="GO:0003677">
    <property type="term" value="F:DNA binding"/>
    <property type="evidence" value="ECO:0007669"/>
    <property type="project" value="UniProtKB-KW"/>
</dbReference>
<sequence>MWYTKNTMHPPQRFVDSIFWVETEKIKPNPYQPRKAFNQAALDELAESIRQYGILQPLVVTRREIEKEDGGLTVEYELIAGERRLRASKIANVGQVPVVIRVGEDSDREKLELAIIENLQREDLNPIDRARAFKQLADEFGFKNTEIGKKIGKSREYVANTIRLLSLPEDIVGAIAAAKITEGHARPLMMLVGRPNEQTTLFKEIMDRRLTVRESEDIARRIAVERARKKPLDPEMREIEDVLSETLGTRVMIEPRARGGRLVIDFLSPEELRRVYAVFQPESLVLDDSVAILEEEISTDDEVSDGAPQESEQVLPIDDRSAEEKREHEESDEDLYSVKNFSL</sequence>
<dbReference type="GO" id="GO:0007059">
    <property type="term" value="P:chromosome segregation"/>
    <property type="evidence" value="ECO:0007669"/>
    <property type="project" value="UniProtKB-KW"/>
</dbReference>